<keyword evidence="16" id="KW-1185">Reference proteome</keyword>
<dbReference type="Pfam" id="PF01297">
    <property type="entry name" value="ZnuA"/>
    <property type="match status" value="1"/>
</dbReference>
<comment type="subcellular location">
    <subcellularLocation>
        <location evidence="1">Periplasm</location>
    </subcellularLocation>
</comment>
<evidence type="ECO:0000256" key="12">
    <source>
        <dbReference type="ARBA" id="ARBA00045516"/>
    </source>
</evidence>
<evidence type="ECO:0000256" key="10">
    <source>
        <dbReference type="ARBA" id="ARBA00023065"/>
    </source>
</evidence>
<sequence length="327" mass="35578">MQFNPIPQFLPKLLGGMLLLGGSLAAFAMEPKVVASIKPVHSLAAGVMQGVGEPRLLVSGGASPHEYSLKPSDTRALSEAQLVFWIGPDLESFLVKPLNNVKDRVRAVALLDAPGMMILPLRKGGAWEPHQHGHAEPDHDQKKESPAEHDHEHAADHDTHIWLDPVNAIAMVRQIVAQLGEADAAHKADYERNGAALIERLNRLNQQLITELAPVKSQPYLVFHDAYQYFERRYDLSAVGSVVLSPEQRPGAKRVADIQARIHDLHARCVFSEPQFQPALVETVIAGSTARRGVLDPLGAELTAGPEAYFQLVQGLSSSLRACLSGA</sequence>
<evidence type="ECO:0000256" key="6">
    <source>
        <dbReference type="ARBA" id="ARBA00022729"/>
    </source>
</evidence>
<dbReference type="InterPro" id="IPR006127">
    <property type="entry name" value="ZnuA-like"/>
</dbReference>
<keyword evidence="8" id="KW-0862">Zinc</keyword>
<gene>
    <name evidence="15" type="primary">znuA</name>
    <name evidence="15" type="ORF">BN874_530009</name>
</gene>
<feature type="chain" id="PRO_5031232836" description="High-affinity zinc uptake system protein ZnuA" evidence="14">
    <location>
        <begin position="29"/>
        <end position="327"/>
    </location>
</feature>
<dbReference type="InterPro" id="IPR050492">
    <property type="entry name" value="Bact_metal-bind_prot9"/>
</dbReference>
<dbReference type="EMBL" id="CBTK010000269">
    <property type="protein sequence ID" value="CDH46580.1"/>
    <property type="molecule type" value="Genomic_DNA"/>
</dbReference>
<evidence type="ECO:0000256" key="7">
    <source>
        <dbReference type="ARBA" id="ARBA00022764"/>
    </source>
</evidence>
<evidence type="ECO:0000256" key="1">
    <source>
        <dbReference type="ARBA" id="ARBA00004418"/>
    </source>
</evidence>
<evidence type="ECO:0000313" key="15">
    <source>
        <dbReference type="EMBL" id="CDH46580.1"/>
    </source>
</evidence>
<evidence type="ECO:0000256" key="4">
    <source>
        <dbReference type="ARBA" id="ARBA00022448"/>
    </source>
</evidence>
<comment type="similarity">
    <text evidence="2">Belongs to the bacterial solute-binding protein 9 family.</text>
</comment>
<dbReference type="Proteomes" id="UP000019184">
    <property type="component" value="Unassembled WGS sequence"/>
</dbReference>
<keyword evidence="7" id="KW-0574">Periplasm</keyword>
<keyword evidence="11" id="KW-1015">Disulfide bond</keyword>
<dbReference type="PANTHER" id="PTHR42953:SF3">
    <property type="entry name" value="HIGH-AFFINITY ZINC UPTAKE SYSTEM PROTEIN ZNUA"/>
    <property type="match status" value="1"/>
</dbReference>
<evidence type="ECO:0000256" key="11">
    <source>
        <dbReference type="ARBA" id="ARBA00023157"/>
    </source>
</evidence>
<feature type="region of interest" description="Disordered" evidence="13">
    <location>
        <begin position="127"/>
        <end position="154"/>
    </location>
</feature>
<keyword evidence="10" id="KW-0406">Ion transport</keyword>
<dbReference type="SUPFAM" id="SSF53807">
    <property type="entry name" value="Helical backbone' metal receptor"/>
    <property type="match status" value="1"/>
</dbReference>
<keyword evidence="9" id="KW-0864">Zinc transport</keyword>
<dbReference type="AlphaFoldDB" id="A0A7U7J4T3"/>
<evidence type="ECO:0000256" key="2">
    <source>
        <dbReference type="ARBA" id="ARBA00011028"/>
    </source>
</evidence>
<protein>
    <recommendedName>
        <fullName evidence="3">High-affinity zinc uptake system protein ZnuA</fullName>
    </recommendedName>
</protein>
<dbReference type="InterPro" id="IPR035520">
    <property type="entry name" value="ZnuA"/>
</dbReference>
<dbReference type="GO" id="GO:0042597">
    <property type="term" value="C:periplasmic space"/>
    <property type="evidence" value="ECO:0007669"/>
    <property type="project" value="UniProtKB-SubCell"/>
</dbReference>
<feature type="signal peptide" evidence="14">
    <location>
        <begin position="1"/>
        <end position="28"/>
    </location>
</feature>
<dbReference type="RefSeq" id="WP_034435274.1">
    <property type="nucleotide sequence ID" value="NZ_CBTK010000269.1"/>
</dbReference>
<evidence type="ECO:0000256" key="8">
    <source>
        <dbReference type="ARBA" id="ARBA00022833"/>
    </source>
</evidence>
<comment type="function">
    <text evidence="12">Part of the ATP-binding cassette (ABC) transport system ZnuABC involved in zinc import. Binds zinc with high affinity and specificity and delivers it to the membrane permease for translocation into the cytoplasm.</text>
</comment>
<evidence type="ECO:0000256" key="9">
    <source>
        <dbReference type="ARBA" id="ARBA00022906"/>
    </source>
</evidence>
<organism evidence="15 16">
    <name type="scientific">Candidatus Contendobacter odensis Run_B_J11</name>
    <dbReference type="NCBI Taxonomy" id="1400861"/>
    <lineage>
        <taxon>Bacteria</taxon>
        <taxon>Pseudomonadati</taxon>
        <taxon>Pseudomonadota</taxon>
        <taxon>Gammaproteobacteria</taxon>
        <taxon>Candidatus Competibacteraceae</taxon>
        <taxon>Candidatus Contendibacter</taxon>
    </lineage>
</organism>
<dbReference type="GO" id="GO:0046872">
    <property type="term" value="F:metal ion binding"/>
    <property type="evidence" value="ECO:0007669"/>
    <property type="project" value="UniProtKB-KW"/>
</dbReference>
<name>A0A7U7J4T3_9GAMM</name>
<evidence type="ECO:0000256" key="13">
    <source>
        <dbReference type="SAM" id="MobiDB-lite"/>
    </source>
</evidence>
<dbReference type="CDD" id="cd01019">
    <property type="entry name" value="ZnuA"/>
    <property type="match status" value="1"/>
</dbReference>
<accession>A0A7U7J4T3</accession>
<dbReference type="Gene3D" id="3.40.50.1980">
    <property type="entry name" value="Nitrogenase molybdenum iron protein domain"/>
    <property type="match status" value="2"/>
</dbReference>
<dbReference type="PANTHER" id="PTHR42953">
    <property type="entry name" value="HIGH-AFFINITY ZINC UPTAKE SYSTEM PROTEIN ZNUA-RELATED"/>
    <property type="match status" value="1"/>
</dbReference>
<proteinExistence type="inferred from homology"/>
<reference evidence="15 16" key="1">
    <citation type="journal article" date="2014" name="ISME J.">
        <title>Candidatus Competibacter-lineage genomes retrieved from metagenomes reveal functional metabolic diversity.</title>
        <authorList>
            <person name="McIlroy S.J."/>
            <person name="Albertsen M."/>
            <person name="Andresen E.K."/>
            <person name="Saunders A.M."/>
            <person name="Kristiansen R."/>
            <person name="Stokholm-Bjerregaard M."/>
            <person name="Nielsen K.L."/>
            <person name="Nielsen P.H."/>
        </authorList>
    </citation>
    <scope>NUCLEOTIDE SEQUENCE [LARGE SCALE GENOMIC DNA]</scope>
    <source>
        <strain evidence="15 16">Run_B_J11</strain>
    </source>
</reference>
<evidence type="ECO:0000313" key="16">
    <source>
        <dbReference type="Proteomes" id="UP000019184"/>
    </source>
</evidence>
<keyword evidence="6 14" id="KW-0732">Signal</keyword>
<dbReference type="GO" id="GO:0006829">
    <property type="term" value="P:zinc ion transport"/>
    <property type="evidence" value="ECO:0007669"/>
    <property type="project" value="UniProtKB-KW"/>
</dbReference>
<evidence type="ECO:0000256" key="3">
    <source>
        <dbReference type="ARBA" id="ARBA00015915"/>
    </source>
</evidence>
<evidence type="ECO:0000256" key="14">
    <source>
        <dbReference type="SAM" id="SignalP"/>
    </source>
</evidence>
<comment type="caution">
    <text evidence="15">The sequence shown here is derived from an EMBL/GenBank/DDBJ whole genome shotgun (WGS) entry which is preliminary data.</text>
</comment>
<evidence type="ECO:0000256" key="5">
    <source>
        <dbReference type="ARBA" id="ARBA00022723"/>
    </source>
</evidence>
<feature type="compositionally biased region" description="Basic and acidic residues" evidence="13">
    <location>
        <begin position="129"/>
        <end position="154"/>
    </location>
</feature>
<keyword evidence="4" id="KW-0813">Transport</keyword>
<keyword evidence="5" id="KW-0479">Metal-binding</keyword>